<gene>
    <name evidence="1" type="ORF">AD928_01015</name>
</gene>
<dbReference type="Proteomes" id="UP000075473">
    <property type="component" value="Unassembled WGS sequence"/>
</dbReference>
<dbReference type="RefSeq" id="WP_062247542.1">
    <property type="nucleotide sequence ID" value="NZ_LHZA01000078.1"/>
</dbReference>
<dbReference type="PATRIC" id="fig|178900.5.peg.1928"/>
<dbReference type="EMBL" id="LHZA01000078">
    <property type="protein sequence ID" value="KXV02359.1"/>
    <property type="molecule type" value="Genomic_DNA"/>
</dbReference>
<comment type="caution">
    <text evidence="1">The sequence shown here is derived from an EMBL/GenBank/DDBJ whole genome shotgun (WGS) entry which is preliminary data.</text>
</comment>
<name>A0A149QYH0_9PROT</name>
<evidence type="ECO:0000313" key="2">
    <source>
        <dbReference type="Proteomes" id="UP000075473"/>
    </source>
</evidence>
<sequence>MQDYVTGDIFTFNPPQQTLAAWKPFWDCVTILFQFQNSDVDDGGEELKEWRLFWVAGLALLRTVGHVLDKVDAKKTSPHGKVIFERWKQWKNDKEQAEIFWNFIEKERNSLLKTYSFGARFVNDPEGAYIEFEDGSDAFQLYRQAVYWWRKQLIEIEQSIHSN</sequence>
<proteinExistence type="predicted"/>
<dbReference type="AlphaFoldDB" id="A0A149QYH0"/>
<protein>
    <submittedName>
        <fullName evidence="1">Uncharacterized protein</fullName>
    </submittedName>
</protein>
<evidence type="ECO:0000313" key="1">
    <source>
        <dbReference type="EMBL" id="KXV02359.1"/>
    </source>
</evidence>
<organism evidence="1 2">
    <name type="scientific">Acetobacter cerevisiae</name>
    <dbReference type="NCBI Taxonomy" id="178900"/>
    <lineage>
        <taxon>Bacteria</taxon>
        <taxon>Pseudomonadati</taxon>
        <taxon>Pseudomonadota</taxon>
        <taxon>Alphaproteobacteria</taxon>
        <taxon>Acetobacterales</taxon>
        <taxon>Acetobacteraceae</taxon>
        <taxon>Acetobacter</taxon>
    </lineage>
</organism>
<accession>A0A149QYH0</accession>
<reference evidence="1 2" key="1">
    <citation type="submission" date="2015-06" db="EMBL/GenBank/DDBJ databases">
        <title>Improved classification and identification of acetic acid bacteria using matrix-assisted laser desorption/ionization time-of-flight mass spectrometry; Gluconobacter nephelii and Gluconobacter uchimurae are later heterotypic synonyms of Gluconobacter japonicus and Gluconobacter oxydans, respectively.</title>
        <authorList>
            <person name="Li L."/>
            <person name="Cleenwerck I."/>
            <person name="De Vuyst L."/>
            <person name="Vandamme P."/>
        </authorList>
    </citation>
    <scope>NUCLEOTIDE SEQUENCE [LARGE SCALE GENOMIC DNA]</scope>
    <source>
        <strain evidence="1 2">LMG 1625</strain>
    </source>
</reference>